<evidence type="ECO:0000259" key="2">
    <source>
        <dbReference type="PROSITE" id="PS50879"/>
    </source>
</evidence>
<organism evidence="3">
    <name type="scientific">viral metagenome</name>
    <dbReference type="NCBI Taxonomy" id="1070528"/>
    <lineage>
        <taxon>unclassified sequences</taxon>
        <taxon>metagenomes</taxon>
        <taxon>organismal metagenomes</taxon>
    </lineage>
</organism>
<dbReference type="Gene3D" id="3.30.420.10">
    <property type="entry name" value="Ribonuclease H-like superfamily/Ribonuclease H"/>
    <property type="match status" value="1"/>
</dbReference>
<dbReference type="AlphaFoldDB" id="A0A6C0IBA5"/>
<sequence>MKAAGAFRYYAGKIKHTKCYLLQFDGNAKPNPGIASCGGLILSPFTKGQRTPLVEIGTYMNTDRPYDNNQSEFIALKAGLETALKYHMYDLVVEGDSKYVIDCVTYDITTWPKKKFQEFFEAVEEYLPMFDTLAFRHIPRKENKAADALARESFETCTSFIRELELIPKKRKITPSIDGTSPAKKRKRDIQSETTDKKIECQTYTES</sequence>
<evidence type="ECO:0000256" key="1">
    <source>
        <dbReference type="SAM" id="MobiDB-lite"/>
    </source>
</evidence>
<feature type="region of interest" description="Disordered" evidence="1">
    <location>
        <begin position="173"/>
        <end position="207"/>
    </location>
</feature>
<proteinExistence type="predicted"/>
<feature type="domain" description="RNase H type-1" evidence="2">
    <location>
        <begin position="16"/>
        <end position="155"/>
    </location>
</feature>
<accession>A0A6C0IBA5</accession>
<dbReference type="SUPFAM" id="SSF53098">
    <property type="entry name" value="Ribonuclease H-like"/>
    <property type="match status" value="1"/>
</dbReference>
<dbReference type="CDD" id="cd09279">
    <property type="entry name" value="RNase_HI_like"/>
    <property type="match status" value="1"/>
</dbReference>
<dbReference type="GO" id="GO:0004523">
    <property type="term" value="F:RNA-DNA hybrid ribonuclease activity"/>
    <property type="evidence" value="ECO:0007669"/>
    <property type="project" value="InterPro"/>
</dbReference>
<reference evidence="3" key="1">
    <citation type="journal article" date="2020" name="Nature">
        <title>Giant virus diversity and host interactions through global metagenomics.</title>
        <authorList>
            <person name="Schulz F."/>
            <person name="Roux S."/>
            <person name="Paez-Espino D."/>
            <person name="Jungbluth S."/>
            <person name="Walsh D.A."/>
            <person name="Denef V.J."/>
            <person name="McMahon K.D."/>
            <person name="Konstantinidis K.T."/>
            <person name="Eloe-Fadrosh E.A."/>
            <person name="Kyrpides N.C."/>
            <person name="Woyke T."/>
        </authorList>
    </citation>
    <scope>NUCLEOTIDE SEQUENCE</scope>
    <source>
        <strain evidence="3">GVMAG-M-3300023184-62</strain>
    </source>
</reference>
<dbReference type="EMBL" id="MN740152">
    <property type="protein sequence ID" value="QHT90092.1"/>
    <property type="molecule type" value="Genomic_DNA"/>
</dbReference>
<dbReference type="InterPro" id="IPR002156">
    <property type="entry name" value="RNaseH_domain"/>
</dbReference>
<dbReference type="InterPro" id="IPR012337">
    <property type="entry name" value="RNaseH-like_sf"/>
</dbReference>
<dbReference type="GO" id="GO:0003676">
    <property type="term" value="F:nucleic acid binding"/>
    <property type="evidence" value="ECO:0007669"/>
    <property type="project" value="InterPro"/>
</dbReference>
<name>A0A6C0IBA5_9ZZZZ</name>
<dbReference type="PANTHER" id="PTHR47723:SF19">
    <property type="entry name" value="POLYNUCLEOTIDYL TRANSFERASE, RIBONUCLEASE H-LIKE SUPERFAMILY PROTEIN"/>
    <property type="match status" value="1"/>
</dbReference>
<dbReference type="PROSITE" id="PS50879">
    <property type="entry name" value="RNASE_H_1"/>
    <property type="match status" value="1"/>
</dbReference>
<feature type="compositionally biased region" description="Basic and acidic residues" evidence="1">
    <location>
        <begin position="189"/>
        <end position="200"/>
    </location>
</feature>
<dbReference type="Pfam" id="PF13456">
    <property type="entry name" value="RVT_3"/>
    <property type="match status" value="1"/>
</dbReference>
<dbReference type="InterPro" id="IPR053151">
    <property type="entry name" value="RNase_H-like"/>
</dbReference>
<protein>
    <recommendedName>
        <fullName evidence="2">RNase H type-1 domain-containing protein</fullName>
    </recommendedName>
</protein>
<evidence type="ECO:0000313" key="3">
    <source>
        <dbReference type="EMBL" id="QHT90092.1"/>
    </source>
</evidence>
<dbReference type="PANTHER" id="PTHR47723">
    <property type="entry name" value="OS05G0353850 PROTEIN"/>
    <property type="match status" value="1"/>
</dbReference>
<dbReference type="InterPro" id="IPR036397">
    <property type="entry name" value="RNaseH_sf"/>
</dbReference>